<gene>
    <name evidence="9" type="primary">trt6_1</name>
    <name evidence="9" type="ORF">DIS24_g10101</name>
</gene>
<dbReference type="Gene3D" id="1.10.630.10">
    <property type="entry name" value="Cytochrome P450"/>
    <property type="match status" value="1"/>
</dbReference>
<evidence type="ECO:0000256" key="4">
    <source>
        <dbReference type="ARBA" id="ARBA00022723"/>
    </source>
</evidence>
<evidence type="ECO:0000313" key="10">
    <source>
        <dbReference type="Proteomes" id="UP001175001"/>
    </source>
</evidence>
<dbReference type="InterPro" id="IPR036396">
    <property type="entry name" value="Cyt_P450_sf"/>
</dbReference>
<keyword evidence="8" id="KW-0472">Membrane</keyword>
<dbReference type="SUPFAM" id="SSF48264">
    <property type="entry name" value="Cytochrome P450"/>
    <property type="match status" value="1"/>
</dbReference>
<proteinExistence type="inferred from homology"/>
<dbReference type="InterPro" id="IPR001128">
    <property type="entry name" value="Cyt_P450"/>
</dbReference>
<dbReference type="GO" id="GO:0005506">
    <property type="term" value="F:iron ion binding"/>
    <property type="evidence" value="ECO:0007669"/>
    <property type="project" value="InterPro"/>
</dbReference>
<keyword evidence="10" id="KW-1185">Reference proteome</keyword>
<comment type="similarity">
    <text evidence="2">Belongs to the cytochrome P450 family.</text>
</comment>
<keyword evidence="4" id="KW-0479">Metal-binding</keyword>
<organism evidence="9 10">
    <name type="scientific">Lasiodiplodia hormozganensis</name>
    <dbReference type="NCBI Taxonomy" id="869390"/>
    <lineage>
        <taxon>Eukaryota</taxon>
        <taxon>Fungi</taxon>
        <taxon>Dikarya</taxon>
        <taxon>Ascomycota</taxon>
        <taxon>Pezizomycotina</taxon>
        <taxon>Dothideomycetes</taxon>
        <taxon>Dothideomycetes incertae sedis</taxon>
        <taxon>Botryosphaeriales</taxon>
        <taxon>Botryosphaeriaceae</taxon>
        <taxon>Lasiodiplodia</taxon>
    </lineage>
</organism>
<keyword evidence="6" id="KW-0408">Iron</keyword>
<dbReference type="AlphaFoldDB" id="A0AA39XRM6"/>
<keyword evidence="8" id="KW-1133">Transmembrane helix</keyword>
<dbReference type="CDD" id="cd11041">
    <property type="entry name" value="CYP503A1-like"/>
    <property type="match status" value="1"/>
</dbReference>
<evidence type="ECO:0000256" key="8">
    <source>
        <dbReference type="SAM" id="Phobius"/>
    </source>
</evidence>
<keyword evidence="7 9" id="KW-0503">Monooxygenase</keyword>
<dbReference type="GO" id="GO:0020037">
    <property type="term" value="F:heme binding"/>
    <property type="evidence" value="ECO:0007669"/>
    <property type="project" value="InterPro"/>
</dbReference>
<reference evidence="9" key="1">
    <citation type="submission" date="2023-06" db="EMBL/GenBank/DDBJ databases">
        <title>Multi-omics analyses reveal the molecular pathogenesis toolkit of Lasiodiplodia hormozganensis, a cross-kingdom pathogen.</title>
        <authorList>
            <person name="Felix C."/>
            <person name="Meneses R."/>
            <person name="Goncalves M.F.M."/>
            <person name="Tilleman L."/>
            <person name="Duarte A.S."/>
            <person name="Jorrin-Novo J.V."/>
            <person name="Van De Peer Y."/>
            <person name="Deforce D."/>
            <person name="Van Nieuwerburgh F."/>
            <person name="Esteves A.C."/>
            <person name="Alves A."/>
        </authorList>
    </citation>
    <scope>NUCLEOTIDE SEQUENCE</scope>
    <source>
        <strain evidence="9">CBS 339.90</strain>
    </source>
</reference>
<dbReference type="Pfam" id="PF00067">
    <property type="entry name" value="p450"/>
    <property type="match status" value="1"/>
</dbReference>
<accession>A0AA39XRM6</accession>
<evidence type="ECO:0000256" key="3">
    <source>
        <dbReference type="ARBA" id="ARBA00022617"/>
    </source>
</evidence>
<evidence type="ECO:0000256" key="6">
    <source>
        <dbReference type="ARBA" id="ARBA00023004"/>
    </source>
</evidence>
<evidence type="ECO:0000256" key="7">
    <source>
        <dbReference type="ARBA" id="ARBA00023033"/>
    </source>
</evidence>
<evidence type="ECO:0000256" key="5">
    <source>
        <dbReference type="ARBA" id="ARBA00023002"/>
    </source>
</evidence>
<evidence type="ECO:0000256" key="2">
    <source>
        <dbReference type="ARBA" id="ARBA00010617"/>
    </source>
</evidence>
<comment type="cofactor">
    <cofactor evidence="1">
        <name>heme</name>
        <dbReference type="ChEBI" id="CHEBI:30413"/>
    </cofactor>
</comment>
<comment type="caution">
    <text evidence="9">The sequence shown here is derived from an EMBL/GenBank/DDBJ whole genome shotgun (WGS) entry which is preliminary data.</text>
</comment>
<feature type="transmembrane region" description="Helical" evidence="8">
    <location>
        <begin position="12"/>
        <end position="29"/>
    </location>
</feature>
<protein>
    <submittedName>
        <fullName evidence="9">Cytochrome P450 monooxygenase trt6</fullName>
    </submittedName>
</protein>
<evidence type="ECO:0000313" key="9">
    <source>
        <dbReference type="EMBL" id="KAK0638157.1"/>
    </source>
</evidence>
<dbReference type="GO" id="GO:0016705">
    <property type="term" value="F:oxidoreductase activity, acting on paired donors, with incorporation or reduction of molecular oxygen"/>
    <property type="evidence" value="ECO:0007669"/>
    <property type="project" value="InterPro"/>
</dbReference>
<sequence>METAGSTTLNTTSYIITAVLTACMLFYTYRLTKHNELYDGIQVVRPTKNGHSPREAKKTYGESALSILADGKRKAKGAFQVYTEAGVMIILPSKYFAEIKSDARFGTDEASKKTFMAEIPGFDGFHALLNHNMLQDMIRTKLTQSLGTMTSEIVEETALAAESILGFPSEWTEVRPIEPIYRLVARVSSRVFAGTRLCRDSAWLEIAVSYTVLAFDAARALRFWPERIRPLVHWFVPECCRLRKVVKNARSVLGPEIDNMKQQWEQAKEIQSGKRTSKNTISMMLDVAKGRPVDLIEAQLGLTAAAMHTTTDMTVEVLYRLCEHPEFFEPMREEIERVLRESGGSLTKKTALYELKFMDSFLKETQRLKPTSLSKFLSRDSIESGA</sequence>
<dbReference type="PANTHER" id="PTHR46206:SF2">
    <property type="entry name" value="CYTOCHROME P450 MONOOXYGENASE AUSG-RELATED"/>
    <property type="match status" value="1"/>
</dbReference>
<keyword evidence="8" id="KW-0812">Transmembrane</keyword>
<dbReference type="EMBL" id="JAUJDW010000101">
    <property type="protein sequence ID" value="KAK0638157.1"/>
    <property type="molecule type" value="Genomic_DNA"/>
</dbReference>
<dbReference type="Proteomes" id="UP001175001">
    <property type="component" value="Unassembled WGS sequence"/>
</dbReference>
<dbReference type="PANTHER" id="PTHR46206">
    <property type="entry name" value="CYTOCHROME P450"/>
    <property type="match status" value="1"/>
</dbReference>
<keyword evidence="3" id="KW-0349">Heme</keyword>
<evidence type="ECO:0000256" key="1">
    <source>
        <dbReference type="ARBA" id="ARBA00001971"/>
    </source>
</evidence>
<keyword evidence="5" id="KW-0560">Oxidoreductase</keyword>
<name>A0AA39XRM6_9PEZI</name>
<dbReference type="GO" id="GO:0004497">
    <property type="term" value="F:monooxygenase activity"/>
    <property type="evidence" value="ECO:0007669"/>
    <property type="project" value="UniProtKB-KW"/>
</dbReference>